<feature type="compositionally biased region" description="Basic and acidic residues" evidence="1">
    <location>
        <begin position="309"/>
        <end position="318"/>
    </location>
</feature>
<dbReference type="Pfam" id="PF04032">
    <property type="entry name" value="Rpr2"/>
    <property type="match status" value="1"/>
</dbReference>
<reference evidence="2 3" key="1">
    <citation type="submission" date="2020-04" db="EMBL/GenBank/DDBJ databases">
        <title>Plant Genome Project.</title>
        <authorList>
            <person name="Zhang R.-G."/>
        </authorList>
    </citation>
    <scope>NUCLEOTIDE SEQUENCE [LARGE SCALE GENOMIC DNA]</scope>
    <source>
        <strain evidence="2">YNK0</strain>
        <tissue evidence="2">Leaf</tissue>
    </source>
</reference>
<evidence type="ECO:0000313" key="2">
    <source>
        <dbReference type="EMBL" id="KAF8379522.1"/>
    </source>
</evidence>
<evidence type="ECO:0000313" key="3">
    <source>
        <dbReference type="Proteomes" id="UP000655225"/>
    </source>
</evidence>
<evidence type="ECO:0000256" key="1">
    <source>
        <dbReference type="SAM" id="MobiDB-lite"/>
    </source>
</evidence>
<proteinExistence type="predicted"/>
<dbReference type="OrthoDB" id="1937463at2759"/>
<comment type="caution">
    <text evidence="2">The sequence shown here is derived from an EMBL/GenBank/DDBJ whole genome shotgun (WGS) entry which is preliminary data.</text>
</comment>
<feature type="region of interest" description="Disordered" evidence="1">
    <location>
        <begin position="257"/>
        <end position="331"/>
    </location>
</feature>
<dbReference type="PANTHER" id="PTHR36072:SF2">
    <property type="entry name" value="OS01G0531000 PROTEIN"/>
    <property type="match status" value="1"/>
</dbReference>
<protein>
    <submittedName>
        <fullName evidence="2">Uncharacterized protein</fullName>
    </submittedName>
</protein>
<dbReference type="AlphaFoldDB" id="A0A835D0Q4"/>
<feature type="compositionally biased region" description="Basic residues" evidence="1">
    <location>
        <begin position="265"/>
        <end position="274"/>
    </location>
</feature>
<sequence length="331" mass="36679">MGKRKGYKKGSAITSGNQSAITLREEISGRMNSKGSSNNFKSVLKMQHLQNLAVWAGGEGAVPSLAAFYGHRLAACSEATGIPLDPSLFPCQRCETILQPGHNCTVRIETNKAKVQRRCKKSKNPTQNNVVYTCHFCSHRNLKRGTPKGYMKELYSSLRKSALELNPIISTDQRPASPERGIESTREINENMEEIISLNESEKGTKSTGEINEKMEEIISLNELPILELESSHPNTHLATTTEILVENSPATPLVRRGAILLEGKRRKRSKSGSKKPIGSESNSATMDAENSFSGSSKRRRKSWSSLKEISESSERKNTRNITNLAIPFFE</sequence>
<dbReference type="Proteomes" id="UP000655225">
    <property type="component" value="Unassembled WGS sequence"/>
</dbReference>
<gene>
    <name evidence="2" type="ORF">HHK36_028960</name>
</gene>
<dbReference type="GO" id="GO:0006396">
    <property type="term" value="P:RNA processing"/>
    <property type="evidence" value="ECO:0007669"/>
    <property type="project" value="InterPro"/>
</dbReference>
<dbReference type="PANTHER" id="PTHR36072">
    <property type="entry name" value="OS01G0541600 PROTEIN"/>
    <property type="match status" value="1"/>
</dbReference>
<feature type="compositionally biased region" description="Polar residues" evidence="1">
    <location>
        <begin position="280"/>
        <end position="291"/>
    </location>
</feature>
<organism evidence="2 3">
    <name type="scientific">Tetracentron sinense</name>
    <name type="common">Spur-leaf</name>
    <dbReference type="NCBI Taxonomy" id="13715"/>
    <lineage>
        <taxon>Eukaryota</taxon>
        <taxon>Viridiplantae</taxon>
        <taxon>Streptophyta</taxon>
        <taxon>Embryophyta</taxon>
        <taxon>Tracheophyta</taxon>
        <taxon>Spermatophyta</taxon>
        <taxon>Magnoliopsida</taxon>
        <taxon>Trochodendrales</taxon>
        <taxon>Trochodendraceae</taxon>
        <taxon>Tetracentron</taxon>
    </lineage>
</organism>
<dbReference type="Gene3D" id="6.20.50.20">
    <property type="match status" value="1"/>
</dbReference>
<accession>A0A835D0Q4</accession>
<keyword evidence="3" id="KW-1185">Reference proteome</keyword>
<dbReference type="OMA" id="KQTERNY"/>
<dbReference type="EMBL" id="JABCRI010000022">
    <property type="protein sequence ID" value="KAF8379522.1"/>
    <property type="molecule type" value="Genomic_DNA"/>
</dbReference>
<dbReference type="InterPro" id="IPR007175">
    <property type="entry name" value="Rpr2/Snm1/Rpp21"/>
</dbReference>
<name>A0A835D0Q4_TETSI</name>